<dbReference type="Gene3D" id="3.90.850.10">
    <property type="entry name" value="Fumarylacetoacetase-like, C-terminal domain"/>
    <property type="match status" value="1"/>
</dbReference>
<protein>
    <recommendedName>
        <fullName evidence="2">Fumarylacetoacetase-like C-terminal domain-containing protein</fullName>
    </recommendedName>
</protein>
<dbReference type="GO" id="GO:0005737">
    <property type="term" value="C:cytoplasm"/>
    <property type="evidence" value="ECO:0007669"/>
    <property type="project" value="TreeGrafter"/>
</dbReference>
<dbReference type="GO" id="GO:0008684">
    <property type="term" value="F:2-oxopent-4-enoate hydratase activity"/>
    <property type="evidence" value="ECO:0007669"/>
    <property type="project" value="TreeGrafter"/>
</dbReference>
<evidence type="ECO:0000313" key="3">
    <source>
        <dbReference type="EMBL" id="TBN54706.1"/>
    </source>
</evidence>
<keyword evidence="4" id="KW-1185">Reference proteome</keyword>
<dbReference type="Proteomes" id="UP000291613">
    <property type="component" value="Unassembled WGS sequence"/>
</dbReference>
<dbReference type="SUPFAM" id="SSF56529">
    <property type="entry name" value="FAH"/>
    <property type="match status" value="1"/>
</dbReference>
<evidence type="ECO:0000259" key="2">
    <source>
        <dbReference type="Pfam" id="PF01557"/>
    </source>
</evidence>
<reference evidence="3 4" key="1">
    <citation type="submission" date="2019-02" db="EMBL/GenBank/DDBJ databases">
        <title>Hansschlegelia quercus sp. nov., a novel methylotrophic bacterium from buds of oak (Quercus robur L.).</title>
        <authorList>
            <person name="Agafonova N.V."/>
            <person name="Kaparullina E.N."/>
            <person name="Grouzdev D.S."/>
            <person name="Doronina N.V."/>
        </authorList>
    </citation>
    <scope>NUCLEOTIDE SEQUENCE [LARGE SCALE GENOMIC DNA]</scope>
    <source>
        <strain evidence="3 4">Dub</strain>
    </source>
</reference>
<gene>
    <name evidence="3" type="ORF">EYR15_00610</name>
</gene>
<feature type="domain" description="Fumarylacetoacetase-like C-terminal" evidence="2">
    <location>
        <begin position="78"/>
        <end position="244"/>
    </location>
</feature>
<proteinExistence type="predicted"/>
<dbReference type="InterPro" id="IPR036663">
    <property type="entry name" value="Fumarylacetoacetase_C_sf"/>
</dbReference>
<organism evidence="3 4">
    <name type="scientific">Hansschlegelia quercus</name>
    <dbReference type="NCBI Taxonomy" id="2528245"/>
    <lineage>
        <taxon>Bacteria</taxon>
        <taxon>Pseudomonadati</taxon>
        <taxon>Pseudomonadota</taxon>
        <taxon>Alphaproteobacteria</taxon>
        <taxon>Hyphomicrobiales</taxon>
        <taxon>Methylopilaceae</taxon>
        <taxon>Hansschlegelia</taxon>
    </lineage>
</organism>
<keyword evidence="1" id="KW-0456">Lyase</keyword>
<evidence type="ECO:0000313" key="4">
    <source>
        <dbReference type="Proteomes" id="UP000291613"/>
    </source>
</evidence>
<sequence>MMSEDKIAAAARLLSEARTPGQALETFPTDLAPDDEAEALAMHERVVTARGPVVAWKVGAPTPAAEPGYGMIADATFSVGPTRIPAGALRLWAVEAEIAVTLGQDLPDRAEPYAQDEVLAAVKDWRAAIEVLDTAFVNWASTPGLWRLADGMSHGALIVGPPCGLPSGALATLPVTLEIGGETIFAHEGGNTGGDPARLLTALANLRRGTARPLRAGDVVTTGSATPFHRASGGQAVRAYFDGLEAAELTIEP</sequence>
<dbReference type="Pfam" id="PF01557">
    <property type="entry name" value="FAA_hydrolase"/>
    <property type="match status" value="1"/>
</dbReference>
<dbReference type="PANTHER" id="PTHR30143">
    <property type="entry name" value="ACID HYDRATASE"/>
    <property type="match status" value="1"/>
</dbReference>
<name>A0A4V2JEC6_9HYPH</name>
<comment type="caution">
    <text evidence="3">The sequence shown here is derived from an EMBL/GenBank/DDBJ whole genome shotgun (WGS) entry which is preliminary data.</text>
</comment>
<evidence type="ECO:0000256" key="1">
    <source>
        <dbReference type="ARBA" id="ARBA00023239"/>
    </source>
</evidence>
<accession>A0A4V2JEC6</accession>
<dbReference type="PANTHER" id="PTHR30143:SF0">
    <property type="entry name" value="2-KETO-4-PENTENOATE HYDRATASE"/>
    <property type="match status" value="1"/>
</dbReference>
<dbReference type="EMBL" id="SIUB01000001">
    <property type="protein sequence ID" value="TBN54706.1"/>
    <property type="molecule type" value="Genomic_DNA"/>
</dbReference>
<dbReference type="OrthoDB" id="9792137at2"/>
<dbReference type="InterPro" id="IPR011234">
    <property type="entry name" value="Fumarylacetoacetase-like_C"/>
</dbReference>
<dbReference type="InterPro" id="IPR050772">
    <property type="entry name" value="Hydratase-Decarb/MhpD_sf"/>
</dbReference>
<dbReference type="AlphaFoldDB" id="A0A4V2JEC6"/>